<reference evidence="1 2" key="1">
    <citation type="submission" date="2021-12" db="EMBL/GenBank/DDBJ databases">
        <title>Genome sequence of Kibdelosporangium philippinense ATCC 49844.</title>
        <authorList>
            <person name="Fedorov E.A."/>
            <person name="Omeragic M."/>
            <person name="Shalygina K.F."/>
            <person name="Maclea K.S."/>
        </authorList>
    </citation>
    <scope>NUCLEOTIDE SEQUENCE [LARGE SCALE GENOMIC DNA]</scope>
    <source>
        <strain evidence="1 2">ATCC 49844</strain>
    </source>
</reference>
<protein>
    <recommendedName>
        <fullName evidence="3">Acyl carrier protein</fullName>
    </recommendedName>
</protein>
<dbReference type="SUPFAM" id="SSF47336">
    <property type="entry name" value="ACP-like"/>
    <property type="match status" value="1"/>
</dbReference>
<evidence type="ECO:0000313" key="1">
    <source>
        <dbReference type="EMBL" id="MCE7002245.1"/>
    </source>
</evidence>
<accession>A0ABS8Z643</accession>
<comment type="caution">
    <text evidence="1">The sequence shown here is derived from an EMBL/GenBank/DDBJ whole genome shotgun (WGS) entry which is preliminary data.</text>
</comment>
<proteinExistence type="predicted"/>
<keyword evidence="2" id="KW-1185">Reference proteome</keyword>
<dbReference type="RefSeq" id="WP_233723272.1">
    <property type="nucleotide sequence ID" value="NZ_JAJVCN010000001.1"/>
</dbReference>
<evidence type="ECO:0000313" key="2">
    <source>
        <dbReference type="Proteomes" id="UP001521150"/>
    </source>
</evidence>
<dbReference type="InterPro" id="IPR036736">
    <property type="entry name" value="ACP-like_sf"/>
</dbReference>
<dbReference type="Gene3D" id="1.10.1200.10">
    <property type="entry name" value="ACP-like"/>
    <property type="match status" value="1"/>
</dbReference>
<evidence type="ECO:0008006" key="3">
    <source>
        <dbReference type="Google" id="ProtNLM"/>
    </source>
</evidence>
<dbReference type="Proteomes" id="UP001521150">
    <property type="component" value="Unassembled WGS sequence"/>
</dbReference>
<sequence>MEIEARVRAAVAHAMRVPLDDWPADKPLTDVPDGMYDSLAKLDAVGRLELELDSGPLPLDEQAGTLDTITALTEWVLRKLDGRRA</sequence>
<gene>
    <name evidence="1" type="ORF">LWC34_05295</name>
</gene>
<organism evidence="1 2">
    <name type="scientific">Kibdelosporangium philippinense</name>
    <dbReference type="NCBI Taxonomy" id="211113"/>
    <lineage>
        <taxon>Bacteria</taxon>
        <taxon>Bacillati</taxon>
        <taxon>Actinomycetota</taxon>
        <taxon>Actinomycetes</taxon>
        <taxon>Pseudonocardiales</taxon>
        <taxon>Pseudonocardiaceae</taxon>
        <taxon>Kibdelosporangium</taxon>
    </lineage>
</organism>
<dbReference type="EMBL" id="JAJVCN010000001">
    <property type="protein sequence ID" value="MCE7002245.1"/>
    <property type="molecule type" value="Genomic_DNA"/>
</dbReference>
<name>A0ABS8Z643_9PSEU</name>